<dbReference type="Proteomes" id="UP000283644">
    <property type="component" value="Unassembled WGS sequence"/>
</dbReference>
<sequence>MPVRICLALIACLLGLASCSPDEPDDPPGNGEEVALHLELVYGEDDLDAATRIEVETEVGDVLSRYVAGAFLGDYPRQDFVASFEDFTPRAARSAATHIEVMTGTGFEDASSVRASALDARLSLFAPPDGVLAATATIDFKFEVTQDSTTSTATLSGRLMLVREQGNWSVFGYDVELDDGGALDAAVS</sequence>
<dbReference type="EMBL" id="QXGH01000029">
    <property type="protein sequence ID" value="RHW24827.1"/>
    <property type="molecule type" value="Genomic_DNA"/>
</dbReference>
<keyword evidence="2" id="KW-1185">Reference proteome</keyword>
<accession>A0A417XXF6</accession>
<reference evidence="1 2" key="1">
    <citation type="submission" date="2018-09" db="EMBL/GenBank/DDBJ databases">
        <title>Genome sequencing of Nocardioides immobilis CCTCC AB 2017083 for comparison to Nocardioides silvaticus.</title>
        <authorList>
            <person name="Li C."/>
            <person name="Wang G."/>
        </authorList>
    </citation>
    <scope>NUCLEOTIDE SEQUENCE [LARGE SCALE GENOMIC DNA]</scope>
    <source>
        <strain evidence="1 2">CCTCC AB 2017083</strain>
    </source>
</reference>
<evidence type="ECO:0008006" key="3">
    <source>
        <dbReference type="Google" id="ProtNLM"/>
    </source>
</evidence>
<dbReference type="AlphaFoldDB" id="A0A417XXF6"/>
<gene>
    <name evidence="1" type="ORF">D0Z08_22945</name>
</gene>
<dbReference type="PROSITE" id="PS51257">
    <property type="entry name" value="PROKAR_LIPOPROTEIN"/>
    <property type="match status" value="1"/>
</dbReference>
<proteinExistence type="predicted"/>
<evidence type="ECO:0000313" key="2">
    <source>
        <dbReference type="Proteomes" id="UP000283644"/>
    </source>
</evidence>
<evidence type="ECO:0000313" key="1">
    <source>
        <dbReference type="EMBL" id="RHW24827.1"/>
    </source>
</evidence>
<comment type="caution">
    <text evidence="1">The sequence shown here is derived from an EMBL/GenBank/DDBJ whole genome shotgun (WGS) entry which is preliminary data.</text>
</comment>
<name>A0A417XXF6_9ACTN</name>
<protein>
    <recommendedName>
        <fullName evidence="3">SnoaL-like domain-containing protein</fullName>
    </recommendedName>
</protein>
<organism evidence="1 2">
    <name type="scientific">Nocardioides immobilis</name>
    <dbReference type="NCBI Taxonomy" id="2049295"/>
    <lineage>
        <taxon>Bacteria</taxon>
        <taxon>Bacillati</taxon>
        <taxon>Actinomycetota</taxon>
        <taxon>Actinomycetes</taxon>
        <taxon>Propionibacteriales</taxon>
        <taxon>Nocardioidaceae</taxon>
        <taxon>Nocardioides</taxon>
    </lineage>
</organism>